<organism evidence="2 3">
    <name type="scientific">Oryzomonas japonica</name>
    <dbReference type="NCBI Taxonomy" id="2603858"/>
    <lineage>
        <taxon>Bacteria</taxon>
        <taxon>Pseudomonadati</taxon>
        <taxon>Thermodesulfobacteriota</taxon>
        <taxon>Desulfuromonadia</taxon>
        <taxon>Geobacterales</taxon>
        <taxon>Geobacteraceae</taxon>
        <taxon>Oryzomonas</taxon>
    </lineage>
</organism>
<proteinExistence type="predicted"/>
<dbReference type="Gene3D" id="3.90.550.10">
    <property type="entry name" value="Spore Coat Polysaccharide Biosynthesis Protein SpsA, Chain A"/>
    <property type="match status" value="1"/>
</dbReference>
<evidence type="ECO:0000313" key="3">
    <source>
        <dbReference type="Proteomes" id="UP000420562"/>
    </source>
</evidence>
<dbReference type="InterPro" id="IPR029044">
    <property type="entry name" value="Nucleotide-diphossugar_trans"/>
</dbReference>
<dbReference type="EMBL" id="VZQZ01000007">
    <property type="protein sequence ID" value="KAB0664865.1"/>
    <property type="molecule type" value="Genomic_DNA"/>
</dbReference>
<name>A0A7J4ZPS6_9BACT</name>
<dbReference type="AlphaFoldDB" id="A0A7J4ZPS6"/>
<reference evidence="2 3" key="1">
    <citation type="submission" date="2019-09" db="EMBL/GenBank/DDBJ databases">
        <title>Geobacter sp. Red96, a novel strain isolated from paddy soil.</title>
        <authorList>
            <person name="Xu Z."/>
            <person name="Masuda Y."/>
            <person name="Itoh H."/>
            <person name="Senoo K."/>
        </authorList>
    </citation>
    <scope>NUCLEOTIDE SEQUENCE [LARGE SCALE GENOMIC DNA]</scope>
    <source>
        <strain evidence="2 3">Red96</strain>
    </source>
</reference>
<evidence type="ECO:0000313" key="2">
    <source>
        <dbReference type="EMBL" id="KAB0664865.1"/>
    </source>
</evidence>
<accession>A0A7J4ZPS6</accession>
<dbReference type="GO" id="GO:0016740">
    <property type="term" value="F:transferase activity"/>
    <property type="evidence" value="ECO:0007669"/>
    <property type="project" value="UniProtKB-KW"/>
</dbReference>
<evidence type="ECO:0000259" key="1">
    <source>
        <dbReference type="Pfam" id="PF00535"/>
    </source>
</evidence>
<dbReference type="RefSeq" id="WP_151128877.1">
    <property type="nucleotide sequence ID" value="NZ_VZQZ01000007.1"/>
</dbReference>
<dbReference type="Pfam" id="PF00535">
    <property type="entry name" value="Glycos_transf_2"/>
    <property type="match status" value="1"/>
</dbReference>
<feature type="domain" description="Glycosyltransferase 2-like" evidence="1">
    <location>
        <begin position="4"/>
        <end position="123"/>
    </location>
</feature>
<keyword evidence="3" id="KW-1185">Reference proteome</keyword>
<comment type="caution">
    <text evidence="2">The sequence shown here is derived from an EMBL/GenBank/DDBJ whole genome shotgun (WGS) entry which is preliminary data.</text>
</comment>
<sequence>MKITIGITVFNRLDYIRKMCLSLRHSIGLEQCSIRIYDDCSDAFGVDEIKKEFPFVTEFRRRRRNLGSDLNIQQMYLDFLETGDDVLINCDSDMIFHGEWLTKIRELLPFTDGVLSCYNSTLHIPVEDFVIENEKMVRKDSIGSAGTVFTRDIVQCIVNNVKPSYKYDWDWSRYLSSKGVRLFVTERSYIQHIGIVGQNCDASRIIDYGLNFFPSNEDTLMLNVAFFEQVIRAMQEAVEQKNHYYYFKYQVPKYKILQWIIEPLSLLKKRFKYGAINK</sequence>
<dbReference type="Proteomes" id="UP000420562">
    <property type="component" value="Unassembled WGS sequence"/>
</dbReference>
<protein>
    <submittedName>
        <fullName evidence="2">Glycosyltransferase family 2 protein</fullName>
    </submittedName>
</protein>
<gene>
    <name evidence="2" type="ORF">F6V25_12460</name>
</gene>
<dbReference type="InterPro" id="IPR001173">
    <property type="entry name" value="Glyco_trans_2-like"/>
</dbReference>
<dbReference type="SUPFAM" id="SSF53448">
    <property type="entry name" value="Nucleotide-diphospho-sugar transferases"/>
    <property type="match status" value="1"/>
</dbReference>
<keyword evidence="2" id="KW-0808">Transferase</keyword>